<dbReference type="EMBL" id="PVYX01000001">
    <property type="protein sequence ID" value="PRX57409.1"/>
    <property type="molecule type" value="Genomic_DNA"/>
</dbReference>
<comment type="caution">
    <text evidence="3">The sequence shown here is derived from an EMBL/GenBank/DDBJ whole genome shotgun (WGS) entry which is preliminary data.</text>
</comment>
<feature type="chain" id="PRO_5015684398" evidence="1">
    <location>
        <begin position="20"/>
        <end position="257"/>
    </location>
</feature>
<dbReference type="Pfam" id="PF17131">
    <property type="entry name" value="LolA_like"/>
    <property type="match status" value="1"/>
</dbReference>
<dbReference type="Proteomes" id="UP000237640">
    <property type="component" value="Unassembled WGS sequence"/>
</dbReference>
<reference evidence="3 4" key="1">
    <citation type="submission" date="2018-03" db="EMBL/GenBank/DDBJ databases">
        <title>Genomic Encyclopedia of Archaeal and Bacterial Type Strains, Phase II (KMG-II): from individual species to whole genera.</title>
        <authorList>
            <person name="Goeker M."/>
        </authorList>
    </citation>
    <scope>NUCLEOTIDE SEQUENCE [LARGE SCALE GENOMIC DNA]</scope>
    <source>
        <strain evidence="3 4">DSM 25027</strain>
    </source>
</reference>
<organism evidence="3 4">
    <name type="scientific">Flagellimonas meridianipacifica</name>
    <dbReference type="NCBI Taxonomy" id="1080225"/>
    <lineage>
        <taxon>Bacteria</taxon>
        <taxon>Pseudomonadati</taxon>
        <taxon>Bacteroidota</taxon>
        <taxon>Flavobacteriia</taxon>
        <taxon>Flavobacteriales</taxon>
        <taxon>Flavobacteriaceae</taxon>
        <taxon>Flagellimonas</taxon>
    </lineage>
</organism>
<accession>A0A2T0MIM3</accession>
<feature type="signal peptide" evidence="1">
    <location>
        <begin position="1"/>
        <end position="19"/>
    </location>
</feature>
<dbReference type="Gene3D" id="2.50.20.10">
    <property type="entry name" value="Lipoprotein localisation LolA/LolB/LppX"/>
    <property type="match status" value="1"/>
</dbReference>
<feature type="domain" description="Uncharacterized protein TP-0789" evidence="2">
    <location>
        <begin position="74"/>
        <end position="254"/>
    </location>
</feature>
<dbReference type="AlphaFoldDB" id="A0A2T0MIM3"/>
<evidence type="ECO:0000259" key="2">
    <source>
        <dbReference type="Pfam" id="PF17131"/>
    </source>
</evidence>
<evidence type="ECO:0000313" key="4">
    <source>
        <dbReference type="Proteomes" id="UP000237640"/>
    </source>
</evidence>
<dbReference type="InterPro" id="IPR033399">
    <property type="entry name" value="TP_0789-like"/>
</dbReference>
<evidence type="ECO:0000313" key="3">
    <source>
        <dbReference type="EMBL" id="PRX57409.1"/>
    </source>
</evidence>
<name>A0A2T0MIM3_9FLAO</name>
<protein>
    <submittedName>
        <fullName evidence="3">Outer membrane lipoprotein-sorting protein</fullName>
    </submittedName>
</protein>
<keyword evidence="1" id="KW-0732">Signal</keyword>
<dbReference type="OrthoDB" id="9803781at2"/>
<sequence length="257" mass="29389">MKKIILTVLWLGFISGMNAQNPEQKGLEIAQAANKADEGFGSSSVNLRMVLKNKNGQTSEREITTKTLEQIEDGDKSLVAFNSPKDVKGTATLTYTHKIGSDDQWLYLPSIKRVKRISSSNKSGPFMGSEFAFEDLSSDEVEKYTHKFIEEKDGFLIVEQDPVDPKSGYSRRLVSYNQNKDYRVEKIEFYDRKNTLLKTLNYGDYKQYKNKHWRSGKMVMTNHQNGKETTLIFSDYDFGLDLAEEDFTENALKRIGS</sequence>
<keyword evidence="3" id="KW-0449">Lipoprotein</keyword>
<dbReference type="CDD" id="cd16329">
    <property type="entry name" value="LolA_like"/>
    <property type="match status" value="1"/>
</dbReference>
<proteinExistence type="predicted"/>
<dbReference type="RefSeq" id="WP_106144307.1">
    <property type="nucleotide sequence ID" value="NZ_PVYX01000001.1"/>
</dbReference>
<gene>
    <name evidence="3" type="ORF">CLV81_1413</name>
</gene>
<keyword evidence="4" id="KW-1185">Reference proteome</keyword>
<evidence type="ECO:0000256" key="1">
    <source>
        <dbReference type="SAM" id="SignalP"/>
    </source>
</evidence>